<evidence type="ECO:0000256" key="1">
    <source>
        <dbReference type="ARBA" id="ARBA00004651"/>
    </source>
</evidence>
<proteinExistence type="predicted"/>
<evidence type="ECO:0000256" key="3">
    <source>
        <dbReference type="ARBA" id="ARBA00022692"/>
    </source>
</evidence>
<evidence type="ECO:0008006" key="9">
    <source>
        <dbReference type="Google" id="ProtNLM"/>
    </source>
</evidence>
<dbReference type="AlphaFoldDB" id="A0A3B0UPU9"/>
<keyword evidence="3 7" id="KW-0812">Transmembrane</keyword>
<dbReference type="EMBL" id="UOEU01000404">
    <property type="protein sequence ID" value="VAW32898.1"/>
    <property type="molecule type" value="Genomic_DNA"/>
</dbReference>
<protein>
    <recommendedName>
        <fullName evidence="9">Rod shape-determining protein MreD</fullName>
    </recommendedName>
</protein>
<evidence type="ECO:0000256" key="6">
    <source>
        <dbReference type="ARBA" id="ARBA00023136"/>
    </source>
</evidence>
<evidence type="ECO:0000256" key="5">
    <source>
        <dbReference type="ARBA" id="ARBA00022989"/>
    </source>
</evidence>
<evidence type="ECO:0000256" key="2">
    <source>
        <dbReference type="ARBA" id="ARBA00022475"/>
    </source>
</evidence>
<keyword evidence="2" id="KW-1003">Cell membrane</keyword>
<reference evidence="8" key="1">
    <citation type="submission" date="2018-06" db="EMBL/GenBank/DDBJ databases">
        <authorList>
            <person name="Zhirakovskaya E."/>
        </authorList>
    </citation>
    <scope>NUCLEOTIDE SEQUENCE</scope>
</reference>
<organism evidence="8">
    <name type="scientific">hydrothermal vent metagenome</name>
    <dbReference type="NCBI Taxonomy" id="652676"/>
    <lineage>
        <taxon>unclassified sequences</taxon>
        <taxon>metagenomes</taxon>
        <taxon>ecological metagenomes</taxon>
    </lineage>
</organism>
<name>A0A3B0UPU9_9ZZZZ</name>
<sequence>MSGSIYLAIPLMLVLGLVQTAVLPHFPFLGSVPQLVLLVALSWGMLHGIEEGIVWAFFAGIFTDLFSITPVGVSSLAFMGGITAVLLATRALPTSRIFMPLILTGLTTIISFLINILLLRLFSIIIDFRSIIILSNLALINILFILPIYWLQIIMNRATQPRRAQL</sequence>
<evidence type="ECO:0000313" key="8">
    <source>
        <dbReference type="EMBL" id="VAW32898.1"/>
    </source>
</evidence>
<keyword evidence="5 7" id="KW-1133">Transmembrane helix</keyword>
<keyword evidence="4" id="KW-0133">Cell shape</keyword>
<dbReference type="GO" id="GO:0005886">
    <property type="term" value="C:plasma membrane"/>
    <property type="evidence" value="ECO:0007669"/>
    <property type="project" value="UniProtKB-SubCell"/>
</dbReference>
<keyword evidence="6 7" id="KW-0472">Membrane</keyword>
<feature type="transmembrane region" description="Helical" evidence="7">
    <location>
        <begin position="36"/>
        <end position="58"/>
    </location>
</feature>
<feature type="transmembrane region" description="Helical" evidence="7">
    <location>
        <begin position="65"/>
        <end position="91"/>
    </location>
</feature>
<dbReference type="InterPro" id="IPR007227">
    <property type="entry name" value="Cell_shape_determining_MreD"/>
</dbReference>
<feature type="transmembrane region" description="Helical" evidence="7">
    <location>
        <begin position="131"/>
        <end position="151"/>
    </location>
</feature>
<comment type="subcellular location">
    <subcellularLocation>
        <location evidence="1">Cell membrane</location>
        <topology evidence="1">Multi-pass membrane protein</topology>
    </subcellularLocation>
</comment>
<evidence type="ECO:0000256" key="4">
    <source>
        <dbReference type="ARBA" id="ARBA00022960"/>
    </source>
</evidence>
<accession>A0A3B0UPU9</accession>
<dbReference type="Pfam" id="PF04093">
    <property type="entry name" value="MreD"/>
    <property type="match status" value="1"/>
</dbReference>
<evidence type="ECO:0000256" key="7">
    <source>
        <dbReference type="SAM" id="Phobius"/>
    </source>
</evidence>
<feature type="transmembrane region" description="Helical" evidence="7">
    <location>
        <begin position="97"/>
        <end position="119"/>
    </location>
</feature>
<gene>
    <name evidence="8" type="ORF">MNBD_CHLOROFLEXI01-563</name>
</gene>
<dbReference type="NCBIfam" id="TIGR03426">
    <property type="entry name" value="shape_MreD"/>
    <property type="match status" value="1"/>
</dbReference>
<dbReference type="GO" id="GO:0008360">
    <property type="term" value="P:regulation of cell shape"/>
    <property type="evidence" value="ECO:0007669"/>
    <property type="project" value="UniProtKB-KW"/>
</dbReference>